<dbReference type="Gene3D" id="3.30.1540.10">
    <property type="entry name" value="formyl-coa transferase, domain 3"/>
    <property type="match status" value="1"/>
</dbReference>
<evidence type="ECO:0000313" key="2">
    <source>
        <dbReference type="EMBL" id="SAK50606.1"/>
    </source>
</evidence>
<evidence type="ECO:0000313" key="3">
    <source>
        <dbReference type="Proteomes" id="UP000054596"/>
    </source>
</evidence>
<evidence type="ECO:0000256" key="1">
    <source>
        <dbReference type="ARBA" id="ARBA00022679"/>
    </source>
</evidence>
<keyword evidence="1 2" id="KW-0808">Transferase</keyword>
<proteinExistence type="predicted"/>
<reference evidence="2" key="1">
    <citation type="submission" date="2016-01" db="EMBL/GenBank/DDBJ databases">
        <authorList>
            <person name="Peeters C."/>
        </authorList>
    </citation>
    <scope>NUCLEOTIDE SEQUENCE [LARGE SCALE GENOMIC DNA]</scope>
    <source>
        <strain evidence="2">LMG 29325</strain>
    </source>
</reference>
<dbReference type="STRING" id="1777143.AWB82_01445"/>
<gene>
    <name evidence="2" type="ORF">AWB82_01445</name>
</gene>
<dbReference type="Pfam" id="PF02515">
    <property type="entry name" value="CoA_transf_3"/>
    <property type="match status" value="1"/>
</dbReference>
<dbReference type="EMBL" id="FCOJ02000007">
    <property type="protein sequence ID" value="SAK50606.1"/>
    <property type="molecule type" value="Genomic_DNA"/>
</dbReference>
<sequence length="411" mass="44588">MTLSSENRDSRRHDDPAPALNGVRILDLSMFLAGPFCTQQLADLGAEIIKIEPKTGDSTRVLPPHFHNGESLYFLSANRSKKGMVLDLSQTEGREILYRLAANADVVVDNFRPGVTRKLGVDFATLSEINPRIICCSISGYGQDGPYAKRPAYDMIVQALSGGMSLTGEPGARAVRAGIPIGDICAGLHAVIGILAALREREQSGKGQFIDISMLDVQVAMLSYQGVYHLFSGDVPGRQGRGHASIPTYASFEAADGDDVLICANTEKMWQALCDVLELPELPADPRFVTNELRHANRDALEPLLTQAFAGRTRDDWLARLNEKGVPCAPVNSVADALADPQVRHRDMVHPLTHHLGGEIEVLGNPIKLSRSPCGVFRSPPLLGQHTEEIMRELAYAADEIGSLRARGVIA</sequence>
<dbReference type="InterPro" id="IPR050483">
    <property type="entry name" value="CoA-transferase_III_domain"/>
</dbReference>
<dbReference type="InterPro" id="IPR044855">
    <property type="entry name" value="CoA-Trfase_III_dom3_sf"/>
</dbReference>
<protein>
    <submittedName>
        <fullName evidence="2">Formyl-CoA transferase</fullName>
    </submittedName>
</protein>
<dbReference type="PANTHER" id="PTHR48207">
    <property type="entry name" value="SUCCINATE--HYDROXYMETHYLGLUTARATE COA-TRANSFERASE"/>
    <property type="match status" value="1"/>
</dbReference>
<dbReference type="SUPFAM" id="SSF89796">
    <property type="entry name" value="CoA-transferase family III (CaiB/BaiF)"/>
    <property type="match status" value="1"/>
</dbReference>
<accession>A0A157ZYU4</accession>
<dbReference type="Proteomes" id="UP000054596">
    <property type="component" value="Unassembled WGS sequence"/>
</dbReference>
<keyword evidence="3" id="KW-1185">Reference proteome</keyword>
<dbReference type="PANTHER" id="PTHR48207:SF3">
    <property type="entry name" value="SUCCINATE--HYDROXYMETHYLGLUTARATE COA-TRANSFERASE"/>
    <property type="match status" value="1"/>
</dbReference>
<name>A0A157ZYU4_9BURK</name>
<dbReference type="RefSeq" id="WP_086966456.1">
    <property type="nucleotide sequence ID" value="NZ_FCOJ02000007.1"/>
</dbReference>
<dbReference type="InterPro" id="IPR023606">
    <property type="entry name" value="CoA-Trfase_III_dom_1_sf"/>
</dbReference>
<dbReference type="Gene3D" id="3.40.50.10540">
    <property type="entry name" value="Crotonobetainyl-coa:carnitine coa-transferase, domain 1"/>
    <property type="match status" value="1"/>
</dbReference>
<dbReference type="InterPro" id="IPR003673">
    <property type="entry name" value="CoA-Trfase_fam_III"/>
</dbReference>
<organism evidence="2 3">
    <name type="scientific">Caballeronia glebae</name>
    <dbReference type="NCBI Taxonomy" id="1777143"/>
    <lineage>
        <taxon>Bacteria</taxon>
        <taxon>Pseudomonadati</taxon>
        <taxon>Pseudomonadota</taxon>
        <taxon>Betaproteobacteria</taxon>
        <taxon>Burkholderiales</taxon>
        <taxon>Burkholderiaceae</taxon>
        <taxon>Caballeronia</taxon>
    </lineage>
</organism>
<dbReference type="GO" id="GO:0008410">
    <property type="term" value="F:CoA-transferase activity"/>
    <property type="evidence" value="ECO:0007669"/>
    <property type="project" value="TreeGrafter"/>
</dbReference>
<dbReference type="AlphaFoldDB" id="A0A157ZYU4"/>
<comment type="caution">
    <text evidence="2">The sequence shown here is derived from an EMBL/GenBank/DDBJ whole genome shotgun (WGS) entry which is preliminary data.</text>
</comment>
<dbReference type="OrthoDB" id="5294844at2"/>